<dbReference type="PANTHER" id="PTHR36505:SF1">
    <property type="entry name" value="BLR1072 PROTEIN"/>
    <property type="match status" value="1"/>
</dbReference>
<dbReference type="SUPFAM" id="SSF50346">
    <property type="entry name" value="PRC-barrel domain"/>
    <property type="match status" value="1"/>
</dbReference>
<organism evidence="2 3">
    <name type="scientific">Posidoniimonas corsicana</name>
    <dbReference type="NCBI Taxonomy" id="1938618"/>
    <lineage>
        <taxon>Bacteria</taxon>
        <taxon>Pseudomonadati</taxon>
        <taxon>Planctomycetota</taxon>
        <taxon>Planctomycetia</taxon>
        <taxon>Pirellulales</taxon>
        <taxon>Lacipirellulaceae</taxon>
        <taxon>Posidoniimonas</taxon>
    </lineage>
</organism>
<proteinExistence type="predicted"/>
<dbReference type="Proteomes" id="UP000316714">
    <property type="component" value="Unassembled WGS sequence"/>
</dbReference>
<dbReference type="Gene3D" id="2.30.30.240">
    <property type="entry name" value="PRC-barrel domain"/>
    <property type="match status" value="1"/>
</dbReference>
<feature type="domain" description="PRC-barrel" evidence="1">
    <location>
        <begin position="12"/>
        <end position="85"/>
    </location>
</feature>
<dbReference type="Pfam" id="PF05239">
    <property type="entry name" value="PRC"/>
    <property type="match status" value="1"/>
</dbReference>
<dbReference type="PANTHER" id="PTHR36505">
    <property type="entry name" value="BLR1072 PROTEIN"/>
    <property type="match status" value="1"/>
</dbReference>
<evidence type="ECO:0000259" key="1">
    <source>
        <dbReference type="Pfam" id="PF05239"/>
    </source>
</evidence>
<dbReference type="AlphaFoldDB" id="A0A5C5VHD4"/>
<dbReference type="RefSeq" id="WP_146565326.1">
    <property type="nucleotide sequence ID" value="NZ_SIHJ01000001.1"/>
</dbReference>
<dbReference type="InterPro" id="IPR027275">
    <property type="entry name" value="PRC-brl_dom"/>
</dbReference>
<sequence length="123" mass="13657">MATLTNRRTLSAGTLIGDNVNNRAGENVGSVKEIMLDVDSGRIAYVVVSVGGFLGIGDKLFAVPWNAMEIDTEHHALVLDVSKEKLENAPGFDQDDWPDMADPTYGKSVHDFYQTRPYWELDR</sequence>
<accession>A0A5C5VHD4</accession>
<dbReference type="OrthoDB" id="286778at2"/>
<name>A0A5C5VHD4_9BACT</name>
<protein>
    <submittedName>
        <fullName evidence="2">PRC-barrel domain protein</fullName>
    </submittedName>
</protein>
<comment type="caution">
    <text evidence="2">The sequence shown here is derived from an EMBL/GenBank/DDBJ whole genome shotgun (WGS) entry which is preliminary data.</text>
</comment>
<evidence type="ECO:0000313" key="2">
    <source>
        <dbReference type="EMBL" id="TWT38034.1"/>
    </source>
</evidence>
<keyword evidence="3" id="KW-1185">Reference proteome</keyword>
<reference evidence="2 3" key="1">
    <citation type="submission" date="2019-02" db="EMBL/GenBank/DDBJ databases">
        <title>Deep-cultivation of Planctomycetes and their phenomic and genomic characterization uncovers novel biology.</title>
        <authorList>
            <person name="Wiegand S."/>
            <person name="Jogler M."/>
            <person name="Boedeker C."/>
            <person name="Pinto D."/>
            <person name="Vollmers J."/>
            <person name="Rivas-Marin E."/>
            <person name="Kohn T."/>
            <person name="Peeters S.H."/>
            <person name="Heuer A."/>
            <person name="Rast P."/>
            <person name="Oberbeckmann S."/>
            <person name="Bunk B."/>
            <person name="Jeske O."/>
            <person name="Meyerdierks A."/>
            <person name="Storesund J.E."/>
            <person name="Kallscheuer N."/>
            <person name="Luecker S."/>
            <person name="Lage O.M."/>
            <person name="Pohl T."/>
            <person name="Merkel B.J."/>
            <person name="Hornburger P."/>
            <person name="Mueller R.-W."/>
            <person name="Bruemmer F."/>
            <person name="Labrenz M."/>
            <person name="Spormann A.M."/>
            <person name="Op Den Camp H."/>
            <person name="Overmann J."/>
            <person name="Amann R."/>
            <person name="Jetten M.S.M."/>
            <person name="Mascher T."/>
            <person name="Medema M.H."/>
            <person name="Devos D.P."/>
            <person name="Kaster A.-K."/>
            <person name="Ovreas L."/>
            <person name="Rohde M."/>
            <person name="Galperin M.Y."/>
            <person name="Jogler C."/>
        </authorList>
    </citation>
    <scope>NUCLEOTIDE SEQUENCE [LARGE SCALE GENOMIC DNA]</scope>
    <source>
        <strain evidence="2 3">KOR34</strain>
    </source>
</reference>
<evidence type="ECO:0000313" key="3">
    <source>
        <dbReference type="Proteomes" id="UP000316714"/>
    </source>
</evidence>
<dbReference type="InterPro" id="IPR011033">
    <property type="entry name" value="PRC_barrel-like_sf"/>
</dbReference>
<dbReference type="EMBL" id="SIHJ01000001">
    <property type="protein sequence ID" value="TWT38034.1"/>
    <property type="molecule type" value="Genomic_DNA"/>
</dbReference>
<gene>
    <name evidence="2" type="ORF">KOR34_30020</name>
</gene>